<protein>
    <submittedName>
        <fullName evidence="2">Uncharacterized protein</fullName>
    </submittedName>
</protein>
<evidence type="ECO:0000313" key="3">
    <source>
        <dbReference type="Proteomes" id="UP001221898"/>
    </source>
</evidence>
<gene>
    <name evidence="2" type="ORF">AAFF_G00428770</name>
</gene>
<keyword evidence="3" id="KW-1185">Reference proteome</keyword>
<accession>A0AAD7WIL8</accession>
<feature type="region of interest" description="Disordered" evidence="1">
    <location>
        <begin position="1"/>
        <end position="45"/>
    </location>
</feature>
<evidence type="ECO:0000256" key="1">
    <source>
        <dbReference type="SAM" id="MobiDB-lite"/>
    </source>
</evidence>
<organism evidence="2 3">
    <name type="scientific">Aldrovandia affinis</name>
    <dbReference type="NCBI Taxonomy" id="143900"/>
    <lineage>
        <taxon>Eukaryota</taxon>
        <taxon>Metazoa</taxon>
        <taxon>Chordata</taxon>
        <taxon>Craniata</taxon>
        <taxon>Vertebrata</taxon>
        <taxon>Euteleostomi</taxon>
        <taxon>Actinopterygii</taxon>
        <taxon>Neopterygii</taxon>
        <taxon>Teleostei</taxon>
        <taxon>Notacanthiformes</taxon>
        <taxon>Halosauridae</taxon>
        <taxon>Aldrovandia</taxon>
    </lineage>
</organism>
<dbReference type="EMBL" id="JAINUG010000091">
    <property type="protein sequence ID" value="KAJ8398307.1"/>
    <property type="molecule type" value="Genomic_DNA"/>
</dbReference>
<dbReference type="AlphaFoldDB" id="A0AAD7WIL8"/>
<evidence type="ECO:0000313" key="2">
    <source>
        <dbReference type="EMBL" id="KAJ8398307.1"/>
    </source>
</evidence>
<dbReference type="Proteomes" id="UP001221898">
    <property type="component" value="Unassembled WGS sequence"/>
</dbReference>
<name>A0AAD7WIL8_9TELE</name>
<proteinExistence type="predicted"/>
<sequence length="73" mass="8088">MACQGGFGEPQWSQPRSPGNVILFLNSRSPPSPPDDSRTTSFWGKTSLRTAQSARSLAGWLRPVYQNEDTFSE</sequence>
<comment type="caution">
    <text evidence="2">The sequence shown here is derived from an EMBL/GenBank/DDBJ whole genome shotgun (WGS) entry which is preliminary data.</text>
</comment>
<reference evidence="2" key="1">
    <citation type="journal article" date="2023" name="Science">
        <title>Genome structures resolve the early diversification of teleost fishes.</title>
        <authorList>
            <person name="Parey E."/>
            <person name="Louis A."/>
            <person name="Montfort J."/>
            <person name="Bouchez O."/>
            <person name="Roques C."/>
            <person name="Iampietro C."/>
            <person name="Lluch J."/>
            <person name="Castinel A."/>
            <person name="Donnadieu C."/>
            <person name="Desvignes T."/>
            <person name="Floi Bucao C."/>
            <person name="Jouanno E."/>
            <person name="Wen M."/>
            <person name="Mejri S."/>
            <person name="Dirks R."/>
            <person name="Jansen H."/>
            <person name="Henkel C."/>
            <person name="Chen W.J."/>
            <person name="Zahm M."/>
            <person name="Cabau C."/>
            <person name="Klopp C."/>
            <person name="Thompson A.W."/>
            <person name="Robinson-Rechavi M."/>
            <person name="Braasch I."/>
            <person name="Lecointre G."/>
            <person name="Bobe J."/>
            <person name="Postlethwait J.H."/>
            <person name="Berthelot C."/>
            <person name="Roest Crollius H."/>
            <person name="Guiguen Y."/>
        </authorList>
    </citation>
    <scope>NUCLEOTIDE SEQUENCE</scope>
    <source>
        <strain evidence="2">NC1722</strain>
    </source>
</reference>